<evidence type="ECO:0000313" key="2">
    <source>
        <dbReference type="Proteomes" id="UP001611075"/>
    </source>
</evidence>
<dbReference type="Proteomes" id="UP001611075">
    <property type="component" value="Unassembled WGS sequence"/>
</dbReference>
<protein>
    <recommendedName>
        <fullName evidence="3">GH26 domain-containing protein</fullName>
    </recommendedName>
</protein>
<evidence type="ECO:0008006" key="3">
    <source>
        <dbReference type="Google" id="ProtNLM"/>
    </source>
</evidence>
<gene>
    <name evidence="1" type="ORF">ACH4OY_20365</name>
</gene>
<dbReference type="RefSeq" id="WP_396681863.1">
    <property type="nucleotide sequence ID" value="NZ_JBIRPU010000015.1"/>
</dbReference>
<proteinExistence type="predicted"/>
<name>A0ABW7SMV2_9ACTN</name>
<accession>A0ABW7SMV2</accession>
<dbReference type="EMBL" id="JBIRPU010000015">
    <property type="protein sequence ID" value="MFI0795015.1"/>
    <property type="molecule type" value="Genomic_DNA"/>
</dbReference>
<organism evidence="1 2">
    <name type="scientific">Micromonospora rubida</name>
    <dbReference type="NCBI Taxonomy" id="2697657"/>
    <lineage>
        <taxon>Bacteria</taxon>
        <taxon>Bacillati</taxon>
        <taxon>Actinomycetota</taxon>
        <taxon>Actinomycetes</taxon>
        <taxon>Micromonosporales</taxon>
        <taxon>Micromonosporaceae</taxon>
        <taxon>Micromonospora</taxon>
    </lineage>
</organism>
<comment type="caution">
    <text evidence="1">The sequence shown here is derived from an EMBL/GenBank/DDBJ whole genome shotgun (WGS) entry which is preliminary data.</text>
</comment>
<reference evidence="1 2" key="1">
    <citation type="submission" date="2024-10" db="EMBL/GenBank/DDBJ databases">
        <title>The Natural Products Discovery Center: Release of the First 8490 Sequenced Strains for Exploring Actinobacteria Biosynthetic Diversity.</title>
        <authorList>
            <person name="Kalkreuter E."/>
            <person name="Kautsar S.A."/>
            <person name="Yang D."/>
            <person name="Bader C.D."/>
            <person name="Teijaro C.N."/>
            <person name="Fluegel L."/>
            <person name="Davis C.M."/>
            <person name="Simpson J.R."/>
            <person name="Lauterbach L."/>
            <person name="Steele A.D."/>
            <person name="Gui C."/>
            <person name="Meng S."/>
            <person name="Li G."/>
            <person name="Viehrig K."/>
            <person name="Ye F."/>
            <person name="Su P."/>
            <person name="Kiefer A.F."/>
            <person name="Nichols A."/>
            <person name="Cepeda A.J."/>
            <person name="Yan W."/>
            <person name="Fan B."/>
            <person name="Jiang Y."/>
            <person name="Adhikari A."/>
            <person name="Zheng C.-J."/>
            <person name="Schuster L."/>
            <person name="Cowan T.M."/>
            <person name="Smanski M.J."/>
            <person name="Chevrette M.G."/>
            <person name="De Carvalho L.P.S."/>
            <person name="Shen B."/>
        </authorList>
    </citation>
    <scope>NUCLEOTIDE SEQUENCE [LARGE SCALE GENOMIC DNA]</scope>
    <source>
        <strain evidence="1 2">NPDC021253</strain>
    </source>
</reference>
<sequence length="79" mass="9035">MTALRAGMLLHLTSAASPQFVRPIFFRLIRVHADWITYYGWTWLDGYQLDAKGDAVARRSVFVQEAGLRVLRSDDPPRS</sequence>
<evidence type="ECO:0000313" key="1">
    <source>
        <dbReference type="EMBL" id="MFI0795015.1"/>
    </source>
</evidence>
<keyword evidence="2" id="KW-1185">Reference proteome</keyword>